<dbReference type="InterPro" id="IPR036388">
    <property type="entry name" value="WH-like_DNA-bd_sf"/>
</dbReference>
<comment type="caution">
    <text evidence="6">The sequence shown here is derived from an EMBL/GenBank/DDBJ whole genome shotgun (WGS) entry which is preliminary data.</text>
</comment>
<name>A0AAW7Y3R8_9GAMM</name>
<dbReference type="SUPFAM" id="SSF53850">
    <property type="entry name" value="Periplasmic binding protein-like II"/>
    <property type="match status" value="1"/>
</dbReference>
<dbReference type="InterPro" id="IPR058163">
    <property type="entry name" value="LysR-type_TF_proteobact-type"/>
</dbReference>
<dbReference type="InterPro" id="IPR000847">
    <property type="entry name" value="LysR_HTH_N"/>
</dbReference>
<dbReference type="PANTHER" id="PTHR30537">
    <property type="entry name" value="HTH-TYPE TRANSCRIPTIONAL REGULATOR"/>
    <property type="match status" value="1"/>
</dbReference>
<dbReference type="RefSeq" id="WP_281222474.1">
    <property type="nucleotide sequence ID" value="NZ_CANMLA010000006.1"/>
</dbReference>
<feature type="domain" description="HTH lysR-type" evidence="5">
    <location>
        <begin position="1"/>
        <end position="63"/>
    </location>
</feature>
<dbReference type="InterPro" id="IPR036390">
    <property type="entry name" value="WH_DNA-bd_sf"/>
</dbReference>
<dbReference type="Gene3D" id="1.10.10.10">
    <property type="entry name" value="Winged helix-like DNA-binding domain superfamily/Winged helix DNA-binding domain"/>
    <property type="match status" value="1"/>
</dbReference>
<proteinExistence type="inferred from homology"/>
<evidence type="ECO:0000256" key="3">
    <source>
        <dbReference type="ARBA" id="ARBA00023125"/>
    </source>
</evidence>
<dbReference type="Gene3D" id="3.40.190.10">
    <property type="entry name" value="Periplasmic binding protein-like II"/>
    <property type="match status" value="2"/>
</dbReference>
<dbReference type="GO" id="GO:0043565">
    <property type="term" value="F:sequence-specific DNA binding"/>
    <property type="evidence" value="ECO:0007669"/>
    <property type="project" value="TreeGrafter"/>
</dbReference>
<dbReference type="EMBL" id="JAUOPU010000007">
    <property type="protein sequence ID" value="MDO6542730.1"/>
    <property type="molecule type" value="Genomic_DNA"/>
</dbReference>
<comment type="similarity">
    <text evidence="1">Belongs to the LysR transcriptional regulatory family.</text>
</comment>
<protein>
    <submittedName>
        <fullName evidence="6">LysR substrate-binding domain-containing protein</fullName>
    </submittedName>
</protein>
<dbReference type="PRINTS" id="PR00039">
    <property type="entry name" value="HTHLYSR"/>
</dbReference>
<dbReference type="PANTHER" id="PTHR30537:SF32">
    <property type="entry name" value="HTH-TYPE TRANSCRIPTIONAL REGULATOR DSDC"/>
    <property type="match status" value="1"/>
</dbReference>
<evidence type="ECO:0000256" key="1">
    <source>
        <dbReference type="ARBA" id="ARBA00009437"/>
    </source>
</evidence>
<evidence type="ECO:0000259" key="5">
    <source>
        <dbReference type="PROSITE" id="PS50931"/>
    </source>
</evidence>
<dbReference type="SUPFAM" id="SSF46785">
    <property type="entry name" value="Winged helix' DNA-binding domain"/>
    <property type="match status" value="1"/>
</dbReference>
<dbReference type="Proteomes" id="UP001170624">
    <property type="component" value="Unassembled WGS sequence"/>
</dbReference>
<dbReference type="Pfam" id="PF03466">
    <property type="entry name" value="LysR_substrate"/>
    <property type="match status" value="1"/>
</dbReference>
<gene>
    <name evidence="6" type="ORF">Q4568_09300</name>
</gene>
<evidence type="ECO:0000313" key="6">
    <source>
        <dbReference type="EMBL" id="MDO6542730.1"/>
    </source>
</evidence>
<evidence type="ECO:0000256" key="4">
    <source>
        <dbReference type="ARBA" id="ARBA00023163"/>
    </source>
</evidence>
<dbReference type="InterPro" id="IPR005119">
    <property type="entry name" value="LysR_subst-bd"/>
</dbReference>
<sequence>MDSKQALLKNMHTFNVAVKTMSFKAAANELHLTQSAVSHRIKVLEQELGFNLFVRGTRQLFLTPEGERLHNTLARSLSSIFNEIDNIQSSDLSGDLRILTAHGFAREWLVPRLGKFKQDFPNLNLLVNIHEEIAELDKEEFDIAFYYGDYHQPNVYYLPLFEEMYLPICSPQYAKEHRLLERGHQGLESVNFLHSSLSTAWPRWLESVGSNIDCYRQSYQFTQQGLAVEAAKQSAGVAIGRLRFMTKAIESGELLAPFSAMETKQSYALLCMESMRDRPKIAAFIHWVKAELAQ</sequence>
<organism evidence="6 7">
    <name type="scientific">Photobacterium sanguinicancri</name>
    <dbReference type="NCBI Taxonomy" id="875932"/>
    <lineage>
        <taxon>Bacteria</taxon>
        <taxon>Pseudomonadati</taxon>
        <taxon>Pseudomonadota</taxon>
        <taxon>Gammaproteobacteria</taxon>
        <taxon>Vibrionales</taxon>
        <taxon>Vibrionaceae</taxon>
        <taxon>Photobacterium</taxon>
    </lineage>
</organism>
<dbReference type="Pfam" id="PF00126">
    <property type="entry name" value="HTH_1"/>
    <property type="match status" value="1"/>
</dbReference>
<dbReference type="GO" id="GO:0003700">
    <property type="term" value="F:DNA-binding transcription factor activity"/>
    <property type="evidence" value="ECO:0007669"/>
    <property type="project" value="InterPro"/>
</dbReference>
<dbReference type="AlphaFoldDB" id="A0AAW7Y3R8"/>
<dbReference type="PROSITE" id="PS50931">
    <property type="entry name" value="HTH_LYSR"/>
    <property type="match status" value="1"/>
</dbReference>
<evidence type="ECO:0000313" key="7">
    <source>
        <dbReference type="Proteomes" id="UP001170624"/>
    </source>
</evidence>
<keyword evidence="2" id="KW-0805">Transcription regulation</keyword>
<dbReference type="FunFam" id="1.10.10.10:FF:000001">
    <property type="entry name" value="LysR family transcriptional regulator"/>
    <property type="match status" value="1"/>
</dbReference>
<keyword evidence="4" id="KW-0804">Transcription</keyword>
<dbReference type="GO" id="GO:0006351">
    <property type="term" value="P:DNA-templated transcription"/>
    <property type="evidence" value="ECO:0007669"/>
    <property type="project" value="TreeGrafter"/>
</dbReference>
<keyword evidence="3" id="KW-0238">DNA-binding</keyword>
<evidence type="ECO:0000256" key="2">
    <source>
        <dbReference type="ARBA" id="ARBA00023015"/>
    </source>
</evidence>
<accession>A0AAW7Y3R8</accession>
<reference evidence="6" key="1">
    <citation type="submission" date="2023-07" db="EMBL/GenBank/DDBJ databases">
        <title>Genome content predicts the carbon catabolic preferences of heterotrophic bacteria.</title>
        <authorList>
            <person name="Gralka M."/>
        </authorList>
    </citation>
    <scope>NUCLEOTIDE SEQUENCE</scope>
    <source>
        <strain evidence="6">G2M05</strain>
    </source>
</reference>